<gene>
    <name evidence="1" type="ORF">Tsubulata_010042</name>
</gene>
<protein>
    <submittedName>
        <fullName evidence="1">Uncharacterized protein</fullName>
    </submittedName>
</protein>
<dbReference type="AlphaFoldDB" id="A0A9Q0G0B7"/>
<accession>A0A9Q0G0B7</accession>
<reference evidence="1" key="1">
    <citation type="submission" date="2022-02" db="EMBL/GenBank/DDBJ databases">
        <authorList>
            <person name="Henning P.M."/>
            <person name="McCubbin A.G."/>
            <person name="Shore J.S."/>
        </authorList>
    </citation>
    <scope>NUCLEOTIDE SEQUENCE</scope>
    <source>
        <strain evidence="1">F60SS</strain>
        <tissue evidence="1">Leaves</tissue>
    </source>
</reference>
<organism evidence="1 2">
    <name type="scientific">Turnera subulata</name>
    <dbReference type="NCBI Taxonomy" id="218843"/>
    <lineage>
        <taxon>Eukaryota</taxon>
        <taxon>Viridiplantae</taxon>
        <taxon>Streptophyta</taxon>
        <taxon>Embryophyta</taxon>
        <taxon>Tracheophyta</taxon>
        <taxon>Spermatophyta</taxon>
        <taxon>Magnoliopsida</taxon>
        <taxon>eudicotyledons</taxon>
        <taxon>Gunneridae</taxon>
        <taxon>Pentapetalae</taxon>
        <taxon>rosids</taxon>
        <taxon>fabids</taxon>
        <taxon>Malpighiales</taxon>
        <taxon>Passifloraceae</taxon>
        <taxon>Turnera</taxon>
    </lineage>
</organism>
<reference evidence="1" key="2">
    <citation type="journal article" date="2023" name="Plants (Basel)">
        <title>Annotation of the Turnera subulata (Passifloraceae) Draft Genome Reveals the S-Locus Evolved after the Divergence of Turneroideae from Passifloroideae in a Stepwise Manner.</title>
        <authorList>
            <person name="Henning P.M."/>
            <person name="Roalson E.H."/>
            <person name="Mir W."/>
            <person name="McCubbin A.G."/>
            <person name="Shore J.S."/>
        </authorList>
    </citation>
    <scope>NUCLEOTIDE SEQUENCE</scope>
    <source>
        <strain evidence="1">F60SS</strain>
    </source>
</reference>
<evidence type="ECO:0000313" key="1">
    <source>
        <dbReference type="EMBL" id="KAJ4839827.1"/>
    </source>
</evidence>
<keyword evidence="2" id="KW-1185">Reference proteome</keyword>
<evidence type="ECO:0000313" key="2">
    <source>
        <dbReference type="Proteomes" id="UP001141552"/>
    </source>
</evidence>
<dbReference type="EMBL" id="JAKUCV010003182">
    <property type="protein sequence ID" value="KAJ4839827.1"/>
    <property type="molecule type" value="Genomic_DNA"/>
</dbReference>
<dbReference type="Proteomes" id="UP001141552">
    <property type="component" value="Unassembled WGS sequence"/>
</dbReference>
<proteinExistence type="predicted"/>
<comment type="caution">
    <text evidence="1">The sequence shown here is derived from an EMBL/GenBank/DDBJ whole genome shotgun (WGS) entry which is preliminary data.</text>
</comment>
<name>A0A9Q0G0B7_9ROSI</name>
<sequence>MEHHLGDHKQIGAGKERDFTGTACVPVYVTLPLTRGDRHELPVGQSRWSS</sequence>